<gene>
    <name evidence="2" type="ORF">FVEG_11058</name>
</gene>
<dbReference type="SUPFAM" id="SSF52047">
    <property type="entry name" value="RNI-like"/>
    <property type="match status" value="1"/>
</dbReference>
<accession>W7MX06</accession>
<dbReference type="EMBL" id="CM000586">
    <property type="protein sequence ID" value="EWG52275.1"/>
    <property type="molecule type" value="Genomic_DNA"/>
</dbReference>
<organism evidence="2 3">
    <name type="scientific">Gibberella moniliformis (strain M3125 / FGSC 7600)</name>
    <name type="common">Maize ear and stalk rot fungus</name>
    <name type="synonym">Fusarium verticillioides</name>
    <dbReference type="NCBI Taxonomy" id="334819"/>
    <lineage>
        <taxon>Eukaryota</taxon>
        <taxon>Fungi</taxon>
        <taxon>Dikarya</taxon>
        <taxon>Ascomycota</taxon>
        <taxon>Pezizomycotina</taxon>
        <taxon>Sordariomycetes</taxon>
        <taxon>Hypocreomycetidae</taxon>
        <taxon>Hypocreales</taxon>
        <taxon>Nectriaceae</taxon>
        <taxon>Fusarium</taxon>
        <taxon>Fusarium fujikuroi species complex</taxon>
    </lineage>
</organism>
<sequence length="654" mass="74502">MLASLPPEILENICDKLNGIDLQWLSLTAKWLHKITFRHLWRSITIQPYPESERHCISPYGPPQRCLQYTKELRFDPGVGADPKRCIHVSDWLGYMANWTDKVPLHQYTWEARGDSFGLEGGKLVRVKFECLTQRAVLLLDRFSDGQLESFSWNYTSCIPSEILEILSLKHPSIQSLELITDPFCSRFNRWSRTTDIDLSAFRNLRRLSWKAPMGCHFDNISSLVKANARQLEELELELQGWSPDRENRESTVSHHEENPEVWDKIPASTMLARQMFGLLEAASSAAERTQFPKLRSLRLTRVPLRDDNTGIKVAASSINLKALRHLSLRMCAYWMQFLSSMVESRTPPQLKTLELLDFYLNTPHETATSKATIITRLIDSFKGLEELCISICDPTSSLQFWEHVAGHTTTLRRLVYHQRLTDPDEELLNSRFGRDSSDLGLSSEDLNRIRQYPSQNPLSRLNLEFIGLTCAPKYLKDILLPFVAKRSLEVLHIRHTGMDSGPSALWVFNHALELKITEGENEGVPIDDTTKAGNSLNDGAEEHIRPGLEELATAVRERREWGTPPLQQSFRDFASWVFGPNGVKSLEYIVTGDLSHGNRYAANNALICRAVGGETRYRVVSQERGGPEWRDVKSRFGSALAACPVENIVPEYN</sequence>
<dbReference type="Pfam" id="PF12937">
    <property type="entry name" value="F-box-like"/>
    <property type="match status" value="1"/>
</dbReference>
<dbReference type="PROSITE" id="PS50181">
    <property type="entry name" value="FBOX"/>
    <property type="match status" value="1"/>
</dbReference>
<dbReference type="RefSeq" id="XP_018758466.1">
    <property type="nucleotide sequence ID" value="XM_018900219.1"/>
</dbReference>
<keyword evidence="3" id="KW-1185">Reference proteome</keyword>
<dbReference type="eggNOG" id="ENOG502SP3T">
    <property type="taxonomic scope" value="Eukaryota"/>
</dbReference>
<evidence type="ECO:0000313" key="2">
    <source>
        <dbReference type="EMBL" id="EWG52275.1"/>
    </source>
</evidence>
<dbReference type="KEGG" id="fvr:FVEG_11058"/>
<evidence type="ECO:0000259" key="1">
    <source>
        <dbReference type="PROSITE" id="PS50181"/>
    </source>
</evidence>
<dbReference type="InterPro" id="IPR036047">
    <property type="entry name" value="F-box-like_dom_sf"/>
</dbReference>
<dbReference type="Gene3D" id="3.80.10.10">
    <property type="entry name" value="Ribonuclease Inhibitor"/>
    <property type="match status" value="1"/>
</dbReference>
<dbReference type="InterPro" id="IPR001810">
    <property type="entry name" value="F-box_dom"/>
</dbReference>
<dbReference type="OrthoDB" id="1720422at2759"/>
<feature type="domain" description="F-box" evidence="1">
    <location>
        <begin position="1"/>
        <end position="44"/>
    </location>
</feature>
<dbReference type="AlphaFoldDB" id="W7MX06"/>
<evidence type="ECO:0000313" key="3">
    <source>
        <dbReference type="Proteomes" id="UP000009096"/>
    </source>
</evidence>
<dbReference type="SUPFAM" id="SSF81383">
    <property type="entry name" value="F-box domain"/>
    <property type="match status" value="1"/>
</dbReference>
<dbReference type="Proteomes" id="UP000009096">
    <property type="component" value="Chromosome 9"/>
</dbReference>
<name>W7MX06_GIBM7</name>
<dbReference type="GeneID" id="30068596"/>
<dbReference type="STRING" id="334819.W7MX06"/>
<protein>
    <recommendedName>
        <fullName evidence="1">F-box domain-containing protein</fullName>
    </recommendedName>
</protein>
<reference evidence="2 3" key="1">
    <citation type="journal article" date="2010" name="Nature">
        <title>Comparative genomics reveals mobile pathogenicity chromosomes in Fusarium.</title>
        <authorList>
            <person name="Ma L.J."/>
            <person name="van der Does H.C."/>
            <person name="Borkovich K.A."/>
            <person name="Coleman J.J."/>
            <person name="Daboussi M.J."/>
            <person name="Di Pietro A."/>
            <person name="Dufresne M."/>
            <person name="Freitag M."/>
            <person name="Grabherr M."/>
            <person name="Henrissat B."/>
            <person name="Houterman P.M."/>
            <person name="Kang S."/>
            <person name="Shim W.B."/>
            <person name="Woloshuk C."/>
            <person name="Xie X."/>
            <person name="Xu J.R."/>
            <person name="Antoniw J."/>
            <person name="Baker S.E."/>
            <person name="Bluhm B.H."/>
            <person name="Breakspear A."/>
            <person name="Brown D.W."/>
            <person name="Butchko R.A."/>
            <person name="Chapman S."/>
            <person name="Coulson R."/>
            <person name="Coutinho P.M."/>
            <person name="Danchin E.G."/>
            <person name="Diener A."/>
            <person name="Gale L.R."/>
            <person name="Gardiner D.M."/>
            <person name="Goff S."/>
            <person name="Hammond-Kosack K.E."/>
            <person name="Hilburn K."/>
            <person name="Hua-Van A."/>
            <person name="Jonkers W."/>
            <person name="Kazan K."/>
            <person name="Kodira C.D."/>
            <person name="Koehrsen M."/>
            <person name="Kumar L."/>
            <person name="Lee Y.H."/>
            <person name="Li L."/>
            <person name="Manners J.M."/>
            <person name="Miranda-Saavedra D."/>
            <person name="Mukherjee M."/>
            <person name="Park G."/>
            <person name="Park J."/>
            <person name="Park S.Y."/>
            <person name="Proctor R.H."/>
            <person name="Regev A."/>
            <person name="Ruiz-Roldan M.C."/>
            <person name="Sain D."/>
            <person name="Sakthikumar S."/>
            <person name="Sykes S."/>
            <person name="Schwartz D.C."/>
            <person name="Turgeon B.G."/>
            <person name="Wapinski I."/>
            <person name="Yoder O."/>
            <person name="Young S."/>
            <person name="Zeng Q."/>
            <person name="Zhou S."/>
            <person name="Galagan J."/>
            <person name="Cuomo C.A."/>
            <person name="Kistler H.C."/>
            <person name="Rep M."/>
        </authorList>
    </citation>
    <scope>NUCLEOTIDE SEQUENCE [LARGE SCALE GENOMIC DNA]</scope>
    <source>
        <strain evidence="3">M3125 / FGSC 7600</strain>
    </source>
</reference>
<proteinExistence type="predicted"/>
<dbReference type="VEuPathDB" id="FungiDB:FVEG_11058"/>
<dbReference type="InterPro" id="IPR032675">
    <property type="entry name" value="LRR_dom_sf"/>
</dbReference>
<dbReference type="EMBL" id="DS022257">
    <property type="protein sequence ID" value="EWG52275.1"/>
    <property type="molecule type" value="Genomic_DNA"/>
</dbReference>